<name>A0A6L2NT94_TANCI</name>
<feature type="region of interest" description="Disordered" evidence="1">
    <location>
        <begin position="36"/>
        <end position="61"/>
    </location>
</feature>
<accession>A0A6L2NT94</accession>
<sequence>MYDVVESFGRLDLYLNHLDTDLSEYVGQTDATEMDACVSKTKGPPKKSDDDSDNDSNKPVGYLSLGKEELIKLRYMVKANREKKAKDWSYGKKVVEKYGKRPPKLSGPGKVKQRKQNRIREEKIEEKMFARGEEYKGQEGVLFEEGLSEEEFRLRDGLKMKRKNGKQMIRRMCYKKYGIEVLSGEAWEFLGALLDSSKALSSSEARGFVLDTLRCVLADSLTVALGGLYVNEHPEVLCVQYQRLGSGREMGYTIKEFDLDIDDFDLHLTPVLRSSSSTRVEPSPLTPNPVRIIPGPAGIIQLSSSTRVEPSPSTPNLVRIIPGHAGTIPGTISHKVIDEGGYRNDITVGDDIILANVSVFTLKPSMHYLNITMRNVVKVFRKDTFPESGSS</sequence>
<evidence type="ECO:0000313" key="3">
    <source>
        <dbReference type="EMBL" id="GEU87825.1"/>
    </source>
</evidence>
<dbReference type="Pfam" id="PF15072">
    <property type="entry name" value="HROB"/>
    <property type="match status" value="1"/>
</dbReference>
<protein>
    <recommendedName>
        <fullName evidence="2">Homologous recombination OB-fold protein OB-fold domain-containing protein</fullName>
    </recommendedName>
</protein>
<dbReference type="PANTHER" id="PTHR14523:SF1">
    <property type="entry name" value="HOMOLOGOUS RECOMBINATION OB-FOLD PROTEIN"/>
    <property type="match status" value="1"/>
</dbReference>
<reference evidence="3" key="1">
    <citation type="journal article" date="2019" name="Sci. Rep.">
        <title>Draft genome of Tanacetum cinerariifolium, the natural source of mosquito coil.</title>
        <authorList>
            <person name="Yamashiro T."/>
            <person name="Shiraishi A."/>
            <person name="Satake H."/>
            <person name="Nakayama K."/>
        </authorList>
    </citation>
    <scope>NUCLEOTIDE SEQUENCE</scope>
</reference>
<proteinExistence type="predicted"/>
<organism evidence="3">
    <name type="scientific">Tanacetum cinerariifolium</name>
    <name type="common">Dalmatian daisy</name>
    <name type="synonym">Chrysanthemum cinerariifolium</name>
    <dbReference type="NCBI Taxonomy" id="118510"/>
    <lineage>
        <taxon>Eukaryota</taxon>
        <taxon>Viridiplantae</taxon>
        <taxon>Streptophyta</taxon>
        <taxon>Embryophyta</taxon>
        <taxon>Tracheophyta</taxon>
        <taxon>Spermatophyta</taxon>
        <taxon>Magnoliopsida</taxon>
        <taxon>eudicotyledons</taxon>
        <taxon>Gunneridae</taxon>
        <taxon>Pentapetalae</taxon>
        <taxon>asterids</taxon>
        <taxon>campanulids</taxon>
        <taxon>Asterales</taxon>
        <taxon>Asteraceae</taxon>
        <taxon>Asteroideae</taxon>
        <taxon>Anthemideae</taxon>
        <taxon>Anthemidinae</taxon>
        <taxon>Tanacetum</taxon>
    </lineage>
</organism>
<evidence type="ECO:0000256" key="1">
    <source>
        <dbReference type="SAM" id="MobiDB-lite"/>
    </source>
</evidence>
<gene>
    <name evidence="3" type="ORF">Tci_059803</name>
</gene>
<dbReference type="PANTHER" id="PTHR14523">
    <property type="entry name" value="UNCHARACTERIZED PROTEIN C17ORF53 HOMOLOG"/>
    <property type="match status" value="1"/>
</dbReference>
<feature type="domain" description="Homologous recombination OB-fold protein OB-fold" evidence="2">
    <location>
        <begin position="325"/>
        <end position="382"/>
    </location>
</feature>
<dbReference type="InterPro" id="IPR058570">
    <property type="entry name" value="HROB_OB"/>
</dbReference>
<dbReference type="InterPro" id="IPR028045">
    <property type="entry name" value="HROB"/>
</dbReference>
<dbReference type="EMBL" id="BKCJ010009620">
    <property type="protein sequence ID" value="GEU87825.1"/>
    <property type="molecule type" value="Genomic_DNA"/>
</dbReference>
<dbReference type="GO" id="GO:0000725">
    <property type="term" value="P:recombinational repair"/>
    <property type="evidence" value="ECO:0007669"/>
    <property type="project" value="InterPro"/>
</dbReference>
<evidence type="ECO:0000259" key="2">
    <source>
        <dbReference type="Pfam" id="PF15072"/>
    </source>
</evidence>
<comment type="caution">
    <text evidence="3">The sequence shown here is derived from an EMBL/GenBank/DDBJ whole genome shotgun (WGS) entry which is preliminary data.</text>
</comment>
<dbReference type="AlphaFoldDB" id="A0A6L2NT94"/>